<dbReference type="AlphaFoldDB" id="A0A6C0BXJ8"/>
<feature type="transmembrane region" description="Helical" evidence="1">
    <location>
        <begin position="68"/>
        <end position="91"/>
    </location>
</feature>
<dbReference type="EMBL" id="MN739284">
    <property type="protein sequence ID" value="QHS97047.1"/>
    <property type="molecule type" value="Genomic_DNA"/>
</dbReference>
<keyword evidence="1" id="KW-1133">Transmembrane helix</keyword>
<reference evidence="2" key="1">
    <citation type="journal article" date="2020" name="Nature">
        <title>Giant virus diversity and host interactions through global metagenomics.</title>
        <authorList>
            <person name="Schulz F."/>
            <person name="Roux S."/>
            <person name="Paez-Espino D."/>
            <person name="Jungbluth S."/>
            <person name="Walsh D.A."/>
            <person name="Denef V.J."/>
            <person name="McMahon K.D."/>
            <person name="Konstantinidis K.T."/>
            <person name="Eloe-Fadrosh E.A."/>
            <person name="Kyrpides N.C."/>
            <person name="Woyke T."/>
        </authorList>
    </citation>
    <scope>NUCLEOTIDE SEQUENCE</scope>
    <source>
        <strain evidence="2">GVMAG-M-3300020166-5</strain>
    </source>
</reference>
<name>A0A6C0BXJ8_9ZZZZ</name>
<keyword evidence="1" id="KW-0812">Transmembrane</keyword>
<evidence type="ECO:0000256" key="1">
    <source>
        <dbReference type="SAM" id="Phobius"/>
    </source>
</evidence>
<keyword evidence="1" id="KW-0472">Membrane</keyword>
<sequence length="147" mass="17210">MNSKLLDKLFSVDKIRRLKILEMFQYTAISVVLTIIVSYCINKFYYTFNDIIGHKQRKDMHTQEPDAGGLTISIIRLIFEIFVIVIAYFYIRKLVLAFPSFAGMLYSKFRPNTTNEYTPLIMVLIELQPETHARIEHISHLMFGGMH</sequence>
<evidence type="ECO:0000313" key="2">
    <source>
        <dbReference type="EMBL" id="QHS97047.1"/>
    </source>
</evidence>
<protein>
    <submittedName>
        <fullName evidence="2">Uncharacterized protein</fullName>
    </submittedName>
</protein>
<feature type="transmembrane region" description="Helical" evidence="1">
    <location>
        <begin position="24"/>
        <end position="48"/>
    </location>
</feature>
<organism evidence="2">
    <name type="scientific">viral metagenome</name>
    <dbReference type="NCBI Taxonomy" id="1070528"/>
    <lineage>
        <taxon>unclassified sequences</taxon>
        <taxon>metagenomes</taxon>
        <taxon>organismal metagenomes</taxon>
    </lineage>
</organism>
<accession>A0A6C0BXJ8</accession>
<proteinExistence type="predicted"/>